<proteinExistence type="predicted"/>
<dbReference type="STRING" id="1423810.FD19_GL000825"/>
<dbReference type="EMBL" id="AYZK01000018">
    <property type="protein sequence ID" value="KRM86295.1"/>
    <property type="molecule type" value="Genomic_DNA"/>
</dbReference>
<feature type="region of interest" description="Disordered" evidence="1">
    <location>
        <begin position="1"/>
        <end position="43"/>
    </location>
</feature>
<gene>
    <name evidence="3" type="ORF">FD19_GL000825</name>
</gene>
<dbReference type="AlphaFoldDB" id="A0A0R2C491"/>
<dbReference type="Proteomes" id="UP000051789">
    <property type="component" value="Unassembled WGS sequence"/>
</dbReference>
<dbReference type="PATRIC" id="fig|1423810.4.peg.852"/>
<dbReference type="InterPro" id="IPR041495">
    <property type="entry name" value="Mub_B2"/>
</dbReference>
<evidence type="ECO:0000313" key="3">
    <source>
        <dbReference type="EMBL" id="KRM86295.1"/>
    </source>
</evidence>
<evidence type="ECO:0000313" key="4">
    <source>
        <dbReference type="Proteomes" id="UP000051789"/>
    </source>
</evidence>
<evidence type="ECO:0000259" key="2">
    <source>
        <dbReference type="Pfam" id="PF17966"/>
    </source>
</evidence>
<feature type="domain" description="Mub B2-like" evidence="2">
    <location>
        <begin position="48"/>
        <end position="120"/>
    </location>
</feature>
<comment type="caution">
    <text evidence="3">The sequence shown here is derived from an EMBL/GenBank/DDBJ whole genome shotgun (WGS) entry which is preliminary data.</text>
</comment>
<evidence type="ECO:0000256" key="1">
    <source>
        <dbReference type="SAM" id="MobiDB-lite"/>
    </source>
</evidence>
<reference evidence="3 4" key="1">
    <citation type="journal article" date="2015" name="Genome Announc.">
        <title>Expanding the biotechnology potential of lactobacilli through comparative genomics of 213 strains and associated genera.</title>
        <authorList>
            <person name="Sun Z."/>
            <person name="Harris H.M."/>
            <person name="McCann A."/>
            <person name="Guo C."/>
            <person name="Argimon S."/>
            <person name="Zhang W."/>
            <person name="Yang X."/>
            <person name="Jeffery I.B."/>
            <person name="Cooney J.C."/>
            <person name="Kagawa T.F."/>
            <person name="Liu W."/>
            <person name="Song Y."/>
            <person name="Salvetti E."/>
            <person name="Wrobel A."/>
            <person name="Rasinkangas P."/>
            <person name="Parkhill J."/>
            <person name="Rea M.C."/>
            <person name="O'Sullivan O."/>
            <person name="Ritari J."/>
            <person name="Douillard F.P."/>
            <person name="Paul Ross R."/>
            <person name="Yang R."/>
            <person name="Briner A.E."/>
            <person name="Felis G.E."/>
            <person name="de Vos W.M."/>
            <person name="Barrangou R."/>
            <person name="Klaenhammer T.R."/>
            <person name="Caufield P.W."/>
            <person name="Cui Y."/>
            <person name="Zhang H."/>
            <person name="O'Toole P.W."/>
        </authorList>
    </citation>
    <scope>NUCLEOTIDE SEQUENCE [LARGE SCALE GENOMIC DNA]</scope>
    <source>
        <strain evidence="3 4">DSM 22698</strain>
    </source>
</reference>
<accession>A0A0R2C491</accession>
<name>A0A0R2C491_9LACO</name>
<keyword evidence="4" id="KW-1185">Reference proteome</keyword>
<sequence>MVTYYRSTITVNPQTPAGDDPSQVGPQDPGTPVDPENTDGPKYPAGVDAASLNRTATETVRFINGNTGATVAPSKTATITYHRTASVDVATGTVTYGAWETDNNTFAAVPAATKAGLTPD</sequence>
<organism evidence="3 4">
    <name type="scientific">Lacticaseibacillus thailandensis DSM 22698 = JCM 13996</name>
    <dbReference type="NCBI Taxonomy" id="1423810"/>
    <lineage>
        <taxon>Bacteria</taxon>
        <taxon>Bacillati</taxon>
        <taxon>Bacillota</taxon>
        <taxon>Bacilli</taxon>
        <taxon>Lactobacillales</taxon>
        <taxon>Lactobacillaceae</taxon>
        <taxon>Lacticaseibacillus</taxon>
    </lineage>
</organism>
<dbReference type="Pfam" id="PF17966">
    <property type="entry name" value="Muc_B2"/>
    <property type="match status" value="1"/>
</dbReference>
<feature type="compositionally biased region" description="Polar residues" evidence="1">
    <location>
        <begin position="1"/>
        <end position="15"/>
    </location>
</feature>
<dbReference type="Gene3D" id="2.60.40.4300">
    <property type="match status" value="1"/>
</dbReference>
<protein>
    <recommendedName>
        <fullName evidence="2">Mub B2-like domain-containing protein</fullName>
    </recommendedName>
</protein>